<comment type="subcellular location">
    <subcellularLocation>
        <location evidence="1">Cytoplasm</location>
    </subcellularLocation>
</comment>
<evidence type="ECO:0000259" key="13">
    <source>
        <dbReference type="PROSITE" id="PS50862"/>
    </source>
</evidence>
<dbReference type="Pfam" id="PF02824">
    <property type="entry name" value="TGS"/>
    <property type="match status" value="1"/>
</dbReference>
<keyword evidence="9" id="KW-0030">Aminoacyl-tRNA synthetase</keyword>
<sequence>MQQRSRLKESTEGIISQFGNKIGGPFKIGKPIFQEKRLKLFTEIYQRQQTELKQFEQTSIKIILKGGQQVEGKKWVTTPLQIAQGISKKLAENIIVAKVIYEIIFEKSLVDVDHEEASSQASSTLSFQPDNLIWDLTRPLEGDCSLEFLSFDDKIGREVFWHSSAHILGCALEEVYGCHLCIGPAIEQGFFYDCYIGDIKVTQNDYVKIEKAAQDLVSSKQQFQRVILTKDECLEIFGSNPFKRQLITNKIPNGSLTTAYRCGNLIDLCTGPHLPNTSYVKAFSITKNSAAYWLGKNNNDNLQRVYGISFPNKKLLNEYIQIQKELVQRYHSNIGKKQNLFLFHQLSPGSAFFYPNGAHIYNTLINFLRRQYYIRGYQEVISPNIFNVQLWKISGHYEKYKENLFFINMGEEGEYGLKPMNCPGHCLMFDMIQHSYRDLPIRYADFGVLHRNEVHGALSGLTRVRRFQQDDAHIFCRMDQIQDEIKNCLDFLSYIYSLFEFEFKLYLSTRPEKFLGTKDVWDNAEYQLEQGLKKFGKQYEINQGDGAFYGPKIDVKLYDVYKREHQCGTIQLDFNLPERFNLQYRSSEDVHEVQQDKETVHNEQIQVAQEIIDIHRKESHQSDFGDCSDLFSTPLLKNQQQNDELGELQIQSIHSFKSDKMYEQQQQQYQQLQLQQHYYSASSLLHKKQKLPEELLESGSSQGLSNHELHKVLHEKKYELGYHHLKPGFARPVIVHRAILGSLERMIAILTEQGGGKWPFWLSPKQLILCPISQYYKDIAIKISARLRLEGYTVKTDVSDMNIAKKIRNAQSQYFNYTGVIGEEEVHAGVIDIRDCYKNIRIGKLTIPQLCKFFESLKPPKSNIEIQIHQHDNAHLKLNEELLEKVFLNGDGFIVGPRDYEEFAKIKDIDPALQNLIRWHKHMTYLTKKHESNLQQE</sequence>
<dbReference type="FunFam" id="3.30.930.10:FF:000019">
    <property type="entry name" value="Threonine--tRNA ligase"/>
    <property type="match status" value="1"/>
</dbReference>
<protein>
    <recommendedName>
        <fullName evidence="12">Probable threonine--tRNA ligase, cytoplasmic</fullName>
        <ecNumber evidence="3">6.1.1.3</ecNumber>
    </recommendedName>
    <alternativeName>
        <fullName evidence="10">Threonyl-tRNA synthetase</fullName>
    </alternativeName>
</protein>
<evidence type="ECO:0000256" key="2">
    <source>
        <dbReference type="ARBA" id="ARBA00008226"/>
    </source>
</evidence>
<keyword evidence="8" id="KW-0648">Protein biosynthesis</keyword>
<dbReference type="InterPro" id="IPR006195">
    <property type="entry name" value="aa-tRNA-synth_II"/>
</dbReference>
<dbReference type="GO" id="GO:0006435">
    <property type="term" value="P:threonyl-tRNA aminoacylation"/>
    <property type="evidence" value="ECO:0007669"/>
    <property type="project" value="InterPro"/>
</dbReference>
<dbReference type="FunFam" id="3.30.980.10:FF:000005">
    <property type="entry name" value="Threonyl-tRNA synthetase, mitochondrial"/>
    <property type="match status" value="1"/>
</dbReference>
<keyword evidence="5" id="KW-0436">Ligase</keyword>
<dbReference type="InterPro" id="IPR033728">
    <property type="entry name" value="ThrRS_core"/>
</dbReference>
<dbReference type="Pfam" id="PF07973">
    <property type="entry name" value="tRNA_SAD"/>
    <property type="match status" value="1"/>
</dbReference>
<dbReference type="SMART" id="SM00863">
    <property type="entry name" value="tRNA_SAD"/>
    <property type="match status" value="1"/>
</dbReference>
<dbReference type="InterPro" id="IPR002320">
    <property type="entry name" value="Thr-tRNA-ligase_IIa"/>
</dbReference>
<evidence type="ECO:0000256" key="1">
    <source>
        <dbReference type="ARBA" id="ARBA00004496"/>
    </source>
</evidence>
<dbReference type="PROSITE" id="PS50862">
    <property type="entry name" value="AA_TRNA_LIGASE_II"/>
    <property type="match status" value="1"/>
</dbReference>
<keyword evidence="16" id="KW-1185">Reference proteome</keyword>
<dbReference type="EMBL" id="CAJJDN010000048">
    <property type="protein sequence ID" value="CAD8085589.1"/>
    <property type="molecule type" value="Genomic_DNA"/>
</dbReference>
<dbReference type="CDD" id="cd00771">
    <property type="entry name" value="ThrRS_core"/>
    <property type="match status" value="1"/>
</dbReference>
<dbReference type="OrthoDB" id="5423599at2759"/>
<evidence type="ECO:0000256" key="9">
    <source>
        <dbReference type="ARBA" id="ARBA00023146"/>
    </source>
</evidence>
<dbReference type="CDD" id="cd01667">
    <property type="entry name" value="TGS_ThrRS"/>
    <property type="match status" value="1"/>
</dbReference>
<evidence type="ECO:0000313" key="16">
    <source>
        <dbReference type="Proteomes" id="UP000692954"/>
    </source>
</evidence>
<evidence type="ECO:0000259" key="14">
    <source>
        <dbReference type="PROSITE" id="PS51880"/>
    </source>
</evidence>
<dbReference type="InterPro" id="IPR004154">
    <property type="entry name" value="Anticodon-bd"/>
</dbReference>
<dbReference type="FunFam" id="3.40.50.800:FF:000066">
    <property type="entry name" value="Predicted protein"/>
    <property type="match status" value="1"/>
</dbReference>
<evidence type="ECO:0000256" key="7">
    <source>
        <dbReference type="ARBA" id="ARBA00022840"/>
    </source>
</evidence>
<dbReference type="PANTHER" id="PTHR11451">
    <property type="entry name" value="THREONINE-TRNA LIGASE"/>
    <property type="match status" value="1"/>
</dbReference>
<reference evidence="15" key="1">
    <citation type="submission" date="2021-01" db="EMBL/GenBank/DDBJ databases">
        <authorList>
            <consortium name="Genoscope - CEA"/>
            <person name="William W."/>
        </authorList>
    </citation>
    <scope>NUCLEOTIDE SEQUENCE</scope>
</reference>
<dbReference type="InterPro" id="IPR002314">
    <property type="entry name" value="aa-tRNA-synt_IIb"/>
</dbReference>
<comment type="similarity">
    <text evidence="2">Belongs to the class-II aminoacyl-tRNA synthetase family.</text>
</comment>
<dbReference type="Pfam" id="PF03129">
    <property type="entry name" value="HGTP_anticodon"/>
    <property type="match status" value="1"/>
</dbReference>
<comment type="caution">
    <text evidence="15">The sequence shown here is derived from an EMBL/GenBank/DDBJ whole genome shotgun (WGS) entry which is preliminary data.</text>
</comment>
<evidence type="ECO:0000256" key="6">
    <source>
        <dbReference type="ARBA" id="ARBA00022741"/>
    </source>
</evidence>
<feature type="domain" description="TGS" evidence="14">
    <location>
        <begin position="56"/>
        <end position="150"/>
    </location>
</feature>
<dbReference type="InterPro" id="IPR012947">
    <property type="entry name" value="tRNA_SAD"/>
</dbReference>
<evidence type="ECO:0000256" key="11">
    <source>
        <dbReference type="ARBA" id="ARBA00049515"/>
    </source>
</evidence>
<organism evidence="15 16">
    <name type="scientific">Paramecium sonneborni</name>
    <dbReference type="NCBI Taxonomy" id="65129"/>
    <lineage>
        <taxon>Eukaryota</taxon>
        <taxon>Sar</taxon>
        <taxon>Alveolata</taxon>
        <taxon>Ciliophora</taxon>
        <taxon>Intramacronucleata</taxon>
        <taxon>Oligohymenophorea</taxon>
        <taxon>Peniculida</taxon>
        <taxon>Parameciidae</taxon>
        <taxon>Paramecium</taxon>
    </lineage>
</organism>
<feature type="domain" description="Aminoacyl-transfer RNA synthetases class-II family profile" evidence="13">
    <location>
        <begin position="349"/>
        <end position="759"/>
    </location>
</feature>
<accession>A0A8S1N2W1</accession>
<evidence type="ECO:0000313" key="15">
    <source>
        <dbReference type="EMBL" id="CAD8085589.1"/>
    </source>
</evidence>
<dbReference type="NCBIfam" id="TIGR00418">
    <property type="entry name" value="thrS"/>
    <property type="match status" value="1"/>
</dbReference>
<proteinExistence type="inferred from homology"/>
<dbReference type="GO" id="GO:0005524">
    <property type="term" value="F:ATP binding"/>
    <property type="evidence" value="ECO:0007669"/>
    <property type="project" value="UniProtKB-KW"/>
</dbReference>
<dbReference type="Pfam" id="PF00587">
    <property type="entry name" value="tRNA-synt_2b"/>
    <property type="match status" value="1"/>
</dbReference>
<dbReference type="Proteomes" id="UP000692954">
    <property type="component" value="Unassembled WGS sequence"/>
</dbReference>
<gene>
    <name evidence="15" type="ORF">PSON_ATCC_30995.1.T0480233</name>
</gene>
<dbReference type="PANTHER" id="PTHR11451:SF46">
    <property type="entry name" value="THREONINE--TRNA LIGASE"/>
    <property type="match status" value="1"/>
</dbReference>
<evidence type="ECO:0000256" key="3">
    <source>
        <dbReference type="ARBA" id="ARBA00013163"/>
    </source>
</evidence>
<evidence type="ECO:0000256" key="4">
    <source>
        <dbReference type="ARBA" id="ARBA00022490"/>
    </source>
</evidence>
<evidence type="ECO:0000256" key="12">
    <source>
        <dbReference type="ARBA" id="ARBA00072369"/>
    </source>
</evidence>
<dbReference type="AlphaFoldDB" id="A0A8S1N2W1"/>
<evidence type="ECO:0000256" key="10">
    <source>
        <dbReference type="ARBA" id="ARBA00031900"/>
    </source>
</evidence>
<keyword evidence="6" id="KW-0547">Nucleotide-binding</keyword>
<dbReference type="InterPro" id="IPR004095">
    <property type="entry name" value="TGS"/>
</dbReference>
<name>A0A8S1N2W1_9CILI</name>
<evidence type="ECO:0000256" key="5">
    <source>
        <dbReference type="ARBA" id="ARBA00022598"/>
    </source>
</evidence>
<keyword evidence="4" id="KW-0963">Cytoplasm</keyword>
<comment type="catalytic activity">
    <reaction evidence="11">
        <text>tRNA(Thr) + L-threonine + ATP = L-threonyl-tRNA(Thr) + AMP + diphosphate + H(+)</text>
        <dbReference type="Rhea" id="RHEA:24624"/>
        <dbReference type="Rhea" id="RHEA-COMP:9670"/>
        <dbReference type="Rhea" id="RHEA-COMP:9704"/>
        <dbReference type="ChEBI" id="CHEBI:15378"/>
        <dbReference type="ChEBI" id="CHEBI:30616"/>
        <dbReference type="ChEBI" id="CHEBI:33019"/>
        <dbReference type="ChEBI" id="CHEBI:57926"/>
        <dbReference type="ChEBI" id="CHEBI:78442"/>
        <dbReference type="ChEBI" id="CHEBI:78534"/>
        <dbReference type="ChEBI" id="CHEBI:456215"/>
        <dbReference type="EC" id="6.1.1.3"/>
    </reaction>
</comment>
<dbReference type="GO" id="GO:0004829">
    <property type="term" value="F:threonine-tRNA ligase activity"/>
    <property type="evidence" value="ECO:0007669"/>
    <property type="project" value="UniProtKB-EC"/>
</dbReference>
<keyword evidence="7" id="KW-0067">ATP-binding</keyword>
<dbReference type="GO" id="GO:0005739">
    <property type="term" value="C:mitochondrion"/>
    <property type="evidence" value="ECO:0007669"/>
    <property type="project" value="TreeGrafter"/>
</dbReference>
<evidence type="ECO:0000256" key="8">
    <source>
        <dbReference type="ARBA" id="ARBA00022917"/>
    </source>
</evidence>
<dbReference type="EC" id="6.1.1.3" evidence="3"/>
<dbReference type="PROSITE" id="PS51880">
    <property type="entry name" value="TGS"/>
    <property type="match status" value="1"/>
</dbReference>